<keyword evidence="1" id="KW-1185">Reference proteome</keyword>
<evidence type="ECO:0000313" key="1">
    <source>
        <dbReference type="Proteomes" id="UP000492821"/>
    </source>
</evidence>
<protein>
    <submittedName>
        <fullName evidence="2">DUF2088 domain-containing protein</fullName>
    </submittedName>
</protein>
<evidence type="ECO:0000313" key="2">
    <source>
        <dbReference type="WBParaSite" id="Pan_g5278.t1"/>
    </source>
</evidence>
<proteinExistence type="predicted"/>
<dbReference type="WBParaSite" id="Pan_g5278.t1">
    <property type="protein sequence ID" value="Pan_g5278.t1"/>
    <property type="gene ID" value="Pan_g5278"/>
</dbReference>
<dbReference type="AlphaFoldDB" id="A0A7E4ZZU6"/>
<organism evidence="1 2">
    <name type="scientific">Panagrellus redivivus</name>
    <name type="common">Microworm</name>
    <dbReference type="NCBI Taxonomy" id="6233"/>
    <lineage>
        <taxon>Eukaryota</taxon>
        <taxon>Metazoa</taxon>
        <taxon>Ecdysozoa</taxon>
        <taxon>Nematoda</taxon>
        <taxon>Chromadorea</taxon>
        <taxon>Rhabditida</taxon>
        <taxon>Tylenchina</taxon>
        <taxon>Panagrolaimomorpha</taxon>
        <taxon>Panagrolaimoidea</taxon>
        <taxon>Panagrolaimidae</taxon>
        <taxon>Panagrellus</taxon>
    </lineage>
</organism>
<accession>A0A7E4ZZU6</accession>
<reference evidence="1" key="1">
    <citation type="journal article" date="2013" name="Genetics">
        <title>The draft genome and transcriptome of Panagrellus redivivus are shaped by the harsh demands of a free-living lifestyle.</title>
        <authorList>
            <person name="Srinivasan J."/>
            <person name="Dillman A.R."/>
            <person name="Macchietto M.G."/>
            <person name="Heikkinen L."/>
            <person name="Lakso M."/>
            <person name="Fracchia K.M."/>
            <person name="Antoshechkin I."/>
            <person name="Mortazavi A."/>
            <person name="Wong G."/>
            <person name="Sternberg P.W."/>
        </authorList>
    </citation>
    <scope>NUCLEOTIDE SEQUENCE [LARGE SCALE GENOMIC DNA]</scope>
    <source>
        <strain evidence="1">MT8872</strain>
    </source>
</reference>
<name>A0A7E4ZZU6_PANRE</name>
<reference evidence="2" key="2">
    <citation type="submission" date="2020-10" db="UniProtKB">
        <authorList>
            <consortium name="WormBaseParasite"/>
        </authorList>
    </citation>
    <scope>IDENTIFICATION</scope>
</reference>
<dbReference type="Proteomes" id="UP000492821">
    <property type="component" value="Unassembled WGS sequence"/>
</dbReference>
<sequence>MNVANRRMRGAVVVSRGRTLDLGWATMVRVRGWSANFEPLVARMRRATVHRLPRSHTSRVASMIRGDVGSAMNVQLVTGGLVHPYSYG</sequence>